<feature type="transmembrane region" description="Helical" evidence="16">
    <location>
        <begin position="20"/>
        <end position="39"/>
    </location>
</feature>
<dbReference type="EMBL" id="ON646378">
    <property type="protein sequence ID" value="UZE89894.1"/>
    <property type="molecule type" value="mRNA"/>
</dbReference>
<evidence type="ECO:0000256" key="14">
    <source>
        <dbReference type="PIRSR" id="PIRSR602401-1"/>
    </source>
</evidence>
<dbReference type="PROSITE" id="PS00086">
    <property type="entry name" value="CYTOCHROME_P450"/>
    <property type="match status" value="1"/>
</dbReference>
<evidence type="ECO:0000256" key="12">
    <source>
        <dbReference type="ARBA" id="ARBA00023033"/>
    </source>
</evidence>
<evidence type="ECO:0000256" key="15">
    <source>
        <dbReference type="RuleBase" id="RU000461"/>
    </source>
</evidence>
<reference evidence="17" key="1">
    <citation type="journal article" date="2022" name="Insects">
        <title>Comparative Transcriptome Analysis to Reveal Differentially Expressed cytochrome P450 in Response to Imidacloprid in the Aphid Lion, Chrysoperla zastrowi sillemi (Esben-Petersen).</title>
        <authorList>
            <person name="Pathak J."/>
            <person name="Ramasamy G.G."/>
            <person name="Agrawal A."/>
            <person name="Srivastava S."/>
            <person name="Basavaarya B.R."/>
            <person name="Muthugounder M."/>
            <person name="Muniyappa V.K."/>
            <person name="Maria P."/>
            <person name="Rai A."/>
            <person name="Venkatesan T."/>
        </authorList>
    </citation>
    <scope>NUCLEOTIDE SEQUENCE</scope>
</reference>
<keyword evidence="6 14" id="KW-0349">Heme</keyword>
<feature type="binding site" description="axial binding residue" evidence="14">
    <location>
        <position position="462"/>
    </location>
    <ligand>
        <name>heme</name>
        <dbReference type="ChEBI" id="CHEBI:30413"/>
    </ligand>
    <ligandPart>
        <name>Fe</name>
        <dbReference type="ChEBI" id="CHEBI:18248"/>
    </ligandPart>
</feature>
<keyword evidence="16" id="KW-0812">Transmembrane</keyword>
<name>A0A9E8C0N1_9NEOP</name>
<keyword evidence="8" id="KW-0256">Endoplasmic reticulum</keyword>
<evidence type="ECO:0000256" key="13">
    <source>
        <dbReference type="ARBA" id="ARBA00023136"/>
    </source>
</evidence>
<evidence type="ECO:0000256" key="2">
    <source>
        <dbReference type="ARBA" id="ARBA00003690"/>
    </source>
</evidence>
<dbReference type="InterPro" id="IPR036396">
    <property type="entry name" value="Cyt_P450_sf"/>
</dbReference>
<evidence type="ECO:0000313" key="17">
    <source>
        <dbReference type="EMBL" id="UZE89894.1"/>
    </source>
</evidence>
<dbReference type="InterPro" id="IPR017972">
    <property type="entry name" value="Cyt_P450_CS"/>
</dbReference>
<comment type="function">
    <text evidence="2">May be involved in the metabolism of insect hormones and in the breakdown of synthetic insecticides.</text>
</comment>
<sequence length="516" mass="60199">MIDNKLNDINKNDNSLSTYFLLKYTLLTIIVISVIKFYWDRRRLYICALKFSGPTALPLLGNALLFAVQPEDILSRIYEIVCKYSSPCRLWFGHKLMTIIYAPEDLEVVLSDTVNIKKDHTYSFIEPFLGQGLISNSGSLWKTHRRLIIPTFTSKTLRYYVESFNTHAKTLVEKLQPIAERKETVNIIDPLNLCTVDIVLSTILGIEAGAQDHKIDEFVEHVELGYKMVAERMFKGWLHLDAIFRLSKCYRNTMKAQKVIHDFAKKQLTTLKAEFNQKYQDGLIDEHNVRTTLEHLLLINKKGDDFFTDVELRDETYTLFTASQDTVATECAFILLMLAMHPEIQEKVYKEILEVSGETKDYYTEWETYPEFKYLEMVIKESLRLFPIGPTIMREVIQDIKLKNDIVIPKGAGVMVVMYRTHRLPEYWTDPEKFIPERFLPELCEKRHPFAYVPFSFGPRSCIAPRYAMAAMKTIVTHVIRSYKLTCEDKFEDLQLCSDISTRSRNGYKMKLELRK</sequence>
<evidence type="ECO:0000256" key="16">
    <source>
        <dbReference type="SAM" id="Phobius"/>
    </source>
</evidence>
<dbReference type="PRINTS" id="PR00385">
    <property type="entry name" value="P450"/>
</dbReference>
<dbReference type="GO" id="GO:0005789">
    <property type="term" value="C:endoplasmic reticulum membrane"/>
    <property type="evidence" value="ECO:0007669"/>
    <property type="project" value="UniProtKB-SubCell"/>
</dbReference>
<reference evidence="17" key="2">
    <citation type="submission" date="2022-05" db="EMBL/GenBank/DDBJ databases">
        <authorList>
            <person name="Pathak J."/>
            <person name="Thiruvengadam V."/>
            <person name="Gracy G.R."/>
        </authorList>
    </citation>
    <scope>NUCLEOTIDE SEQUENCE</scope>
</reference>
<evidence type="ECO:0000256" key="6">
    <source>
        <dbReference type="ARBA" id="ARBA00022617"/>
    </source>
</evidence>
<keyword evidence="13 16" id="KW-0472">Membrane</keyword>
<evidence type="ECO:0000256" key="5">
    <source>
        <dbReference type="ARBA" id="ARBA00010617"/>
    </source>
</evidence>
<keyword evidence="7 14" id="KW-0479">Metal-binding</keyword>
<dbReference type="Gene3D" id="1.10.630.10">
    <property type="entry name" value="Cytochrome P450"/>
    <property type="match status" value="1"/>
</dbReference>
<dbReference type="AlphaFoldDB" id="A0A9E8C0N1"/>
<keyword evidence="11 14" id="KW-0408">Iron</keyword>
<evidence type="ECO:0000256" key="11">
    <source>
        <dbReference type="ARBA" id="ARBA00023004"/>
    </source>
</evidence>
<evidence type="ECO:0000256" key="9">
    <source>
        <dbReference type="ARBA" id="ARBA00022848"/>
    </source>
</evidence>
<dbReference type="PRINTS" id="PR00463">
    <property type="entry name" value="EP450I"/>
</dbReference>
<dbReference type="GO" id="GO:0005506">
    <property type="term" value="F:iron ion binding"/>
    <property type="evidence" value="ECO:0007669"/>
    <property type="project" value="InterPro"/>
</dbReference>
<dbReference type="SUPFAM" id="SSF48264">
    <property type="entry name" value="Cytochrome P450"/>
    <property type="match status" value="1"/>
</dbReference>
<evidence type="ECO:0000256" key="7">
    <source>
        <dbReference type="ARBA" id="ARBA00022723"/>
    </source>
</evidence>
<dbReference type="PANTHER" id="PTHR24291">
    <property type="entry name" value="CYTOCHROME P450 FAMILY 4"/>
    <property type="match status" value="1"/>
</dbReference>
<dbReference type="PANTHER" id="PTHR24291:SF189">
    <property type="entry name" value="CYTOCHROME P450 4C3-RELATED"/>
    <property type="match status" value="1"/>
</dbReference>
<comment type="cofactor">
    <cofactor evidence="1 14">
        <name>heme</name>
        <dbReference type="ChEBI" id="CHEBI:30413"/>
    </cofactor>
</comment>
<proteinExistence type="evidence at transcript level"/>
<comment type="subcellular location">
    <subcellularLocation>
        <location evidence="4">Endoplasmic reticulum membrane</location>
        <topology evidence="4">Peripheral membrane protein</topology>
    </subcellularLocation>
    <subcellularLocation>
        <location evidence="3">Microsome membrane</location>
        <topology evidence="3">Peripheral membrane protein</topology>
    </subcellularLocation>
</comment>
<feature type="transmembrane region" description="Helical" evidence="16">
    <location>
        <begin position="51"/>
        <end position="68"/>
    </location>
</feature>
<comment type="similarity">
    <text evidence="5 15">Belongs to the cytochrome P450 family.</text>
</comment>
<dbReference type="Pfam" id="PF00067">
    <property type="entry name" value="p450"/>
    <property type="match status" value="1"/>
</dbReference>
<dbReference type="GO" id="GO:0004497">
    <property type="term" value="F:monooxygenase activity"/>
    <property type="evidence" value="ECO:0007669"/>
    <property type="project" value="UniProtKB-KW"/>
</dbReference>
<keyword evidence="9" id="KW-0492">Microsome</keyword>
<dbReference type="GO" id="GO:0016705">
    <property type="term" value="F:oxidoreductase activity, acting on paired donors, with incorporation or reduction of molecular oxygen"/>
    <property type="evidence" value="ECO:0007669"/>
    <property type="project" value="InterPro"/>
</dbReference>
<accession>A0A9E8C0N1</accession>
<evidence type="ECO:0000256" key="1">
    <source>
        <dbReference type="ARBA" id="ARBA00001971"/>
    </source>
</evidence>
<keyword evidence="10 15" id="KW-0560">Oxidoreductase</keyword>
<dbReference type="GO" id="GO:0020037">
    <property type="term" value="F:heme binding"/>
    <property type="evidence" value="ECO:0007669"/>
    <property type="project" value="InterPro"/>
</dbReference>
<keyword evidence="12 15" id="KW-0503">Monooxygenase</keyword>
<dbReference type="InterPro" id="IPR001128">
    <property type="entry name" value="Cyt_P450"/>
</dbReference>
<evidence type="ECO:0000256" key="4">
    <source>
        <dbReference type="ARBA" id="ARBA00004406"/>
    </source>
</evidence>
<keyword evidence="16" id="KW-1133">Transmembrane helix</keyword>
<organism evidence="17">
    <name type="scientific">Chrysoperla zastrowi sillemi</name>
    <dbReference type="NCBI Taxonomy" id="482137"/>
    <lineage>
        <taxon>Eukaryota</taxon>
        <taxon>Metazoa</taxon>
        <taxon>Ecdysozoa</taxon>
        <taxon>Arthropoda</taxon>
        <taxon>Hexapoda</taxon>
        <taxon>Insecta</taxon>
        <taxon>Pterygota</taxon>
        <taxon>Neoptera</taxon>
        <taxon>Endopterygota</taxon>
        <taxon>Neuroptera</taxon>
        <taxon>Hemerobiiformia</taxon>
        <taxon>Chrysopidae</taxon>
        <taxon>Chrysopinae</taxon>
        <taxon>Chrysoperla</taxon>
    </lineage>
</organism>
<protein>
    <submittedName>
        <fullName evidence="17">Cytochrome P450 CYP4XG1</fullName>
    </submittedName>
</protein>
<dbReference type="InterPro" id="IPR050196">
    <property type="entry name" value="Cytochrome_P450_Monoox"/>
</dbReference>
<evidence type="ECO:0000256" key="3">
    <source>
        <dbReference type="ARBA" id="ARBA00004174"/>
    </source>
</evidence>
<dbReference type="CDD" id="cd20628">
    <property type="entry name" value="CYP4"/>
    <property type="match status" value="1"/>
</dbReference>
<dbReference type="InterPro" id="IPR002401">
    <property type="entry name" value="Cyt_P450_E_grp-I"/>
</dbReference>
<evidence type="ECO:0000256" key="8">
    <source>
        <dbReference type="ARBA" id="ARBA00022824"/>
    </source>
</evidence>
<evidence type="ECO:0000256" key="10">
    <source>
        <dbReference type="ARBA" id="ARBA00023002"/>
    </source>
</evidence>